<dbReference type="InterPro" id="IPR004035">
    <property type="entry name" value="Endouclease-III_FeS-bd_BS"/>
</dbReference>
<keyword evidence="9 12" id="KW-0234">DNA repair</keyword>
<comment type="cofactor">
    <cofactor evidence="12">
        <name>[4Fe-4S] cluster</name>
        <dbReference type="ChEBI" id="CHEBI:49883"/>
    </cofactor>
    <text evidence="12">Binds 1 [4Fe-4S] cluster.</text>
</comment>
<evidence type="ECO:0000313" key="14">
    <source>
        <dbReference type="EMBL" id="SEL97693.1"/>
    </source>
</evidence>
<dbReference type="GO" id="GO:0046872">
    <property type="term" value="F:metal ion binding"/>
    <property type="evidence" value="ECO:0007669"/>
    <property type="project" value="UniProtKB-KW"/>
</dbReference>
<accession>A0A1H7UKY6</accession>
<evidence type="ECO:0000256" key="2">
    <source>
        <dbReference type="ARBA" id="ARBA00022485"/>
    </source>
</evidence>
<dbReference type="InterPro" id="IPR004036">
    <property type="entry name" value="Endonuclease-III-like_CS2"/>
</dbReference>
<dbReference type="PANTHER" id="PTHR10359:SF18">
    <property type="entry name" value="ENDONUCLEASE III"/>
    <property type="match status" value="1"/>
</dbReference>
<dbReference type="Pfam" id="PF00730">
    <property type="entry name" value="HhH-GPD"/>
    <property type="match status" value="1"/>
</dbReference>
<keyword evidence="8 12" id="KW-0238">DNA-binding</keyword>
<dbReference type="Pfam" id="PF10576">
    <property type="entry name" value="EndIII_4Fe-2S"/>
    <property type="match status" value="1"/>
</dbReference>
<feature type="domain" description="HhH-GPD" evidence="13">
    <location>
        <begin position="40"/>
        <end position="188"/>
    </location>
</feature>
<evidence type="ECO:0000256" key="8">
    <source>
        <dbReference type="ARBA" id="ARBA00023125"/>
    </source>
</evidence>
<dbReference type="GO" id="GO:0003677">
    <property type="term" value="F:DNA binding"/>
    <property type="evidence" value="ECO:0007669"/>
    <property type="project" value="UniProtKB-UniRule"/>
</dbReference>
<dbReference type="PANTHER" id="PTHR10359">
    <property type="entry name" value="A/G-SPECIFIC ADENINE GLYCOSYLASE/ENDONUCLEASE III"/>
    <property type="match status" value="1"/>
</dbReference>
<keyword evidence="14" id="KW-0540">Nuclease</keyword>
<evidence type="ECO:0000256" key="6">
    <source>
        <dbReference type="ARBA" id="ARBA00023004"/>
    </source>
</evidence>
<evidence type="ECO:0000256" key="12">
    <source>
        <dbReference type="HAMAP-Rule" id="MF_00942"/>
    </source>
</evidence>
<dbReference type="HAMAP" id="MF_00942">
    <property type="entry name" value="Nth"/>
    <property type="match status" value="1"/>
</dbReference>
<keyword evidence="6 12" id="KW-0408">Iron</keyword>
<feature type="binding site" evidence="12">
    <location>
        <position position="190"/>
    </location>
    <ligand>
        <name>[4Fe-4S] cluster</name>
        <dbReference type="ChEBI" id="CHEBI:49883"/>
    </ligand>
</feature>
<evidence type="ECO:0000256" key="3">
    <source>
        <dbReference type="ARBA" id="ARBA00022723"/>
    </source>
</evidence>
<keyword evidence="11 12" id="KW-0326">Glycosidase</keyword>
<dbReference type="Gene3D" id="1.10.340.30">
    <property type="entry name" value="Hypothetical protein, domain 2"/>
    <property type="match status" value="1"/>
</dbReference>
<dbReference type="Proteomes" id="UP000182764">
    <property type="component" value="Unassembled WGS sequence"/>
</dbReference>
<name>A0A1H7UKY6_9STRE</name>
<dbReference type="InterPro" id="IPR005759">
    <property type="entry name" value="Nth"/>
</dbReference>
<dbReference type="FunFam" id="1.10.340.30:FF:000001">
    <property type="entry name" value="Endonuclease III"/>
    <property type="match status" value="1"/>
</dbReference>
<keyword evidence="10 12" id="KW-0456">Lyase</keyword>
<dbReference type="FunFam" id="1.10.1670.10:FF:000001">
    <property type="entry name" value="Endonuclease III"/>
    <property type="match status" value="1"/>
</dbReference>
<evidence type="ECO:0000256" key="4">
    <source>
        <dbReference type="ARBA" id="ARBA00022763"/>
    </source>
</evidence>
<keyword evidence="7 12" id="KW-0411">Iron-sulfur</keyword>
<evidence type="ECO:0000313" key="15">
    <source>
        <dbReference type="Proteomes" id="UP000182764"/>
    </source>
</evidence>
<evidence type="ECO:0000256" key="9">
    <source>
        <dbReference type="ARBA" id="ARBA00023204"/>
    </source>
</evidence>
<keyword evidence="4 12" id="KW-0227">DNA damage</keyword>
<dbReference type="SMART" id="SM00478">
    <property type="entry name" value="ENDO3c"/>
    <property type="match status" value="1"/>
</dbReference>
<dbReference type="SMART" id="SM00525">
    <property type="entry name" value="FES"/>
    <property type="match status" value="1"/>
</dbReference>
<comment type="catalytic activity">
    <reaction evidence="12">
        <text>2'-deoxyribonucleotide-(2'-deoxyribose 5'-phosphate)-2'-deoxyribonucleotide-DNA = a 3'-end 2'-deoxyribonucleotide-(2,3-dehydro-2,3-deoxyribose 5'-phosphate)-DNA + a 5'-end 5'-phospho-2'-deoxyribonucleoside-DNA + H(+)</text>
        <dbReference type="Rhea" id="RHEA:66592"/>
        <dbReference type="Rhea" id="RHEA-COMP:13180"/>
        <dbReference type="Rhea" id="RHEA-COMP:16897"/>
        <dbReference type="Rhea" id="RHEA-COMP:17067"/>
        <dbReference type="ChEBI" id="CHEBI:15378"/>
        <dbReference type="ChEBI" id="CHEBI:136412"/>
        <dbReference type="ChEBI" id="CHEBI:157695"/>
        <dbReference type="ChEBI" id="CHEBI:167181"/>
        <dbReference type="EC" id="4.2.99.18"/>
    </reaction>
</comment>
<dbReference type="SUPFAM" id="SSF48150">
    <property type="entry name" value="DNA-glycosylase"/>
    <property type="match status" value="1"/>
</dbReference>
<dbReference type="InterPro" id="IPR023170">
    <property type="entry name" value="HhH_base_excis_C"/>
</dbReference>
<keyword evidence="14" id="KW-0255">Endonuclease</keyword>
<evidence type="ECO:0000256" key="11">
    <source>
        <dbReference type="ARBA" id="ARBA00023295"/>
    </source>
</evidence>
<dbReference type="InterPro" id="IPR003265">
    <property type="entry name" value="HhH-GPD_domain"/>
</dbReference>
<dbReference type="GO" id="GO:0006285">
    <property type="term" value="P:base-excision repair, AP site formation"/>
    <property type="evidence" value="ECO:0007669"/>
    <property type="project" value="TreeGrafter"/>
</dbReference>
<dbReference type="InterPro" id="IPR000445">
    <property type="entry name" value="HhH_motif"/>
</dbReference>
<dbReference type="GO" id="GO:0140078">
    <property type="term" value="F:class I DNA-(apurinic or apyrimidinic site) endonuclease activity"/>
    <property type="evidence" value="ECO:0007669"/>
    <property type="project" value="UniProtKB-EC"/>
</dbReference>
<evidence type="ECO:0000256" key="5">
    <source>
        <dbReference type="ARBA" id="ARBA00022801"/>
    </source>
</evidence>
<comment type="function">
    <text evidence="12">DNA repair enzyme that has both DNA N-glycosylase activity and AP-lyase activity. The DNA N-glycosylase activity releases various damaged pyrimidines from DNA by cleaving the N-glycosidic bond, leaving an AP (apurinic/apyrimidinic) site. The AP-lyase activity cleaves the phosphodiester bond 3' to the AP site by a beta-elimination, leaving a 3'-terminal unsaturated sugar and a product with a terminal 5'-phosphate.</text>
</comment>
<feature type="binding site" evidence="12">
    <location>
        <position position="197"/>
    </location>
    <ligand>
        <name>[4Fe-4S] cluster</name>
        <dbReference type="ChEBI" id="CHEBI:49883"/>
    </ligand>
</feature>
<dbReference type="EC" id="4.2.99.18" evidence="12"/>
<sequence length="216" mass="24593">MRVGRERLKKILAIIGEMYPEAHGELEWETPFQLLIAVILSAQTTDKAVNKITPNLWKKYPEIADLANANLEDVEDCLRTIGLYKNKAKNIVKTARAILRDFDGKVPKTHKELESLPGVGRKTANVVLAEVYGIPSIAVDTHVSRIAKRLNISAPDADVTEIEQDLMKKIPKKDWILTHHRLIFFGRYHCLAKKPKCDICPVQSYCKYYKDNVKNN</sequence>
<dbReference type="Pfam" id="PF00633">
    <property type="entry name" value="HHH"/>
    <property type="match status" value="1"/>
</dbReference>
<protein>
    <recommendedName>
        <fullName evidence="12">Endonuclease III</fullName>
        <ecNumber evidence="12">4.2.99.18</ecNumber>
    </recommendedName>
    <alternativeName>
        <fullName evidence="12">DNA-(apurinic or apyrimidinic site) lyase</fullName>
    </alternativeName>
</protein>
<feature type="binding site" evidence="12">
    <location>
        <position position="206"/>
    </location>
    <ligand>
        <name>[4Fe-4S] cluster</name>
        <dbReference type="ChEBI" id="CHEBI:49883"/>
    </ligand>
</feature>
<dbReference type="GO" id="GO:0051539">
    <property type="term" value="F:4 iron, 4 sulfur cluster binding"/>
    <property type="evidence" value="ECO:0007669"/>
    <property type="project" value="UniProtKB-UniRule"/>
</dbReference>
<dbReference type="NCBIfam" id="TIGR01083">
    <property type="entry name" value="nth"/>
    <property type="match status" value="1"/>
</dbReference>
<keyword evidence="2 12" id="KW-0004">4Fe-4S</keyword>
<evidence type="ECO:0000256" key="7">
    <source>
        <dbReference type="ARBA" id="ARBA00023014"/>
    </source>
</evidence>
<dbReference type="Gene3D" id="1.10.1670.10">
    <property type="entry name" value="Helix-hairpin-Helix base-excision DNA repair enzymes (C-terminal)"/>
    <property type="match status" value="1"/>
</dbReference>
<dbReference type="PROSITE" id="PS01155">
    <property type="entry name" value="ENDONUCLEASE_III_2"/>
    <property type="match status" value="1"/>
</dbReference>
<evidence type="ECO:0000256" key="10">
    <source>
        <dbReference type="ARBA" id="ARBA00023239"/>
    </source>
</evidence>
<dbReference type="InterPro" id="IPR003651">
    <property type="entry name" value="Endonuclease3_FeS-loop_motif"/>
</dbReference>
<gene>
    <name evidence="12" type="primary">nth</name>
    <name evidence="14" type="ORF">SAMN04487839_101533</name>
</gene>
<dbReference type="PROSITE" id="PS00764">
    <property type="entry name" value="ENDONUCLEASE_III_1"/>
    <property type="match status" value="1"/>
</dbReference>
<dbReference type="CDD" id="cd00056">
    <property type="entry name" value="ENDO3c"/>
    <property type="match status" value="1"/>
</dbReference>
<dbReference type="PIRSF" id="PIRSF001435">
    <property type="entry name" value="Nth"/>
    <property type="match status" value="1"/>
</dbReference>
<proteinExistence type="inferred from homology"/>
<dbReference type="RefSeq" id="WP_074595204.1">
    <property type="nucleotide sequence ID" value="NZ_FNUH01000002.1"/>
</dbReference>
<evidence type="ECO:0000256" key="1">
    <source>
        <dbReference type="ARBA" id="ARBA00008343"/>
    </source>
</evidence>
<keyword evidence="5 12" id="KW-0378">Hydrolase</keyword>
<evidence type="ECO:0000259" key="13">
    <source>
        <dbReference type="SMART" id="SM00478"/>
    </source>
</evidence>
<comment type="similarity">
    <text evidence="1 12">Belongs to the Nth/MutY family.</text>
</comment>
<dbReference type="GO" id="GO:0019104">
    <property type="term" value="F:DNA N-glycosylase activity"/>
    <property type="evidence" value="ECO:0007669"/>
    <property type="project" value="UniProtKB-UniRule"/>
</dbReference>
<feature type="binding site" evidence="12">
    <location>
        <position position="200"/>
    </location>
    <ligand>
        <name>[4Fe-4S] cluster</name>
        <dbReference type="ChEBI" id="CHEBI:49883"/>
    </ligand>
</feature>
<dbReference type="EMBL" id="FOBM01000001">
    <property type="protein sequence ID" value="SEL97693.1"/>
    <property type="molecule type" value="Genomic_DNA"/>
</dbReference>
<keyword evidence="3 12" id="KW-0479">Metal-binding</keyword>
<reference evidence="14 15" key="1">
    <citation type="submission" date="2016-10" db="EMBL/GenBank/DDBJ databases">
        <authorList>
            <person name="de Groot N.N."/>
        </authorList>
    </citation>
    <scope>NUCLEOTIDE SEQUENCE [LARGE SCALE GENOMIC DNA]</scope>
    <source>
        <strain evidence="14 15">VTM1R29</strain>
    </source>
</reference>
<dbReference type="AlphaFoldDB" id="A0A1H7UKY6"/>
<organism evidence="14 15">
    <name type="scientific">Streptococcus gallolyticus</name>
    <dbReference type="NCBI Taxonomy" id="315405"/>
    <lineage>
        <taxon>Bacteria</taxon>
        <taxon>Bacillati</taxon>
        <taxon>Bacillota</taxon>
        <taxon>Bacilli</taxon>
        <taxon>Lactobacillales</taxon>
        <taxon>Streptococcaceae</taxon>
        <taxon>Streptococcus</taxon>
    </lineage>
</organism>
<dbReference type="InterPro" id="IPR011257">
    <property type="entry name" value="DNA_glycosylase"/>
</dbReference>